<gene>
    <name evidence="1" type="ORF">NPIL_358811</name>
</gene>
<proteinExistence type="predicted"/>
<comment type="caution">
    <text evidence="1">The sequence shown here is derived from an EMBL/GenBank/DDBJ whole genome shotgun (WGS) entry which is preliminary data.</text>
</comment>
<evidence type="ECO:0000313" key="2">
    <source>
        <dbReference type="Proteomes" id="UP000887013"/>
    </source>
</evidence>
<evidence type="ECO:0000313" key="1">
    <source>
        <dbReference type="EMBL" id="GFU40391.1"/>
    </source>
</evidence>
<keyword evidence="2" id="KW-1185">Reference proteome</keyword>
<reference evidence="1" key="1">
    <citation type="submission" date="2020-08" db="EMBL/GenBank/DDBJ databases">
        <title>Multicomponent nature underlies the extraordinary mechanical properties of spider dragline silk.</title>
        <authorList>
            <person name="Kono N."/>
            <person name="Nakamura H."/>
            <person name="Mori M."/>
            <person name="Yoshida Y."/>
            <person name="Ohtoshi R."/>
            <person name="Malay A.D."/>
            <person name="Moran D.A.P."/>
            <person name="Tomita M."/>
            <person name="Numata K."/>
            <person name="Arakawa K."/>
        </authorList>
    </citation>
    <scope>NUCLEOTIDE SEQUENCE</scope>
</reference>
<dbReference type="AlphaFoldDB" id="A0A8X6QUS3"/>
<dbReference type="OrthoDB" id="6437663at2759"/>
<organism evidence="1 2">
    <name type="scientific">Nephila pilipes</name>
    <name type="common">Giant wood spider</name>
    <name type="synonym">Nephila maculata</name>
    <dbReference type="NCBI Taxonomy" id="299642"/>
    <lineage>
        <taxon>Eukaryota</taxon>
        <taxon>Metazoa</taxon>
        <taxon>Ecdysozoa</taxon>
        <taxon>Arthropoda</taxon>
        <taxon>Chelicerata</taxon>
        <taxon>Arachnida</taxon>
        <taxon>Araneae</taxon>
        <taxon>Araneomorphae</taxon>
        <taxon>Entelegynae</taxon>
        <taxon>Araneoidea</taxon>
        <taxon>Nephilidae</taxon>
        <taxon>Nephila</taxon>
    </lineage>
</organism>
<protein>
    <submittedName>
        <fullName evidence="1">Uncharacterized protein</fullName>
    </submittedName>
</protein>
<sequence>MKIALGLFFEPEVIDIEKRYKKPLHLLPENKWQNVLARKLPKSEYPEQLRLEIIAAIRPISFEVFKFWMDHRVLLPNPFYVYCKLDGTVDRMRTAKFLICSESLYLETRFVVACQYLPSEDTDEFWQELPPSFQTYIFQKYKSERLFATPHEKNV</sequence>
<accession>A0A8X6QUS3</accession>
<feature type="non-terminal residue" evidence="1">
    <location>
        <position position="155"/>
    </location>
</feature>
<dbReference type="EMBL" id="BMAW01084848">
    <property type="protein sequence ID" value="GFU40391.1"/>
    <property type="molecule type" value="Genomic_DNA"/>
</dbReference>
<name>A0A8X6QUS3_NEPPI</name>
<dbReference type="Proteomes" id="UP000887013">
    <property type="component" value="Unassembled WGS sequence"/>
</dbReference>